<dbReference type="GO" id="GO:0004553">
    <property type="term" value="F:hydrolase activity, hydrolyzing O-glycosyl compounds"/>
    <property type="evidence" value="ECO:0007669"/>
    <property type="project" value="UniProtKB-ARBA"/>
</dbReference>
<feature type="signal peptide" evidence="2">
    <location>
        <begin position="1"/>
        <end position="20"/>
    </location>
</feature>
<dbReference type="Proteomes" id="UP000307140">
    <property type="component" value="Unassembled WGS sequence"/>
</dbReference>
<accession>A0A5S3N5M5</accession>
<organism evidence="4 5">
    <name type="scientific">Polaribacter aestuariivivens</name>
    <dbReference type="NCBI Taxonomy" id="2304626"/>
    <lineage>
        <taxon>Bacteria</taxon>
        <taxon>Pseudomonadati</taxon>
        <taxon>Bacteroidota</taxon>
        <taxon>Flavobacteriia</taxon>
        <taxon>Flavobacteriales</taxon>
        <taxon>Flavobacteriaceae</taxon>
    </lineage>
</organism>
<dbReference type="AlphaFoldDB" id="A0A5S3N5M5"/>
<evidence type="ECO:0000313" key="5">
    <source>
        <dbReference type="Proteomes" id="UP000307140"/>
    </source>
</evidence>
<evidence type="ECO:0000256" key="1">
    <source>
        <dbReference type="ARBA" id="ARBA00022729"/>
    </source>
</evidence>
<dbReference type="SUPFAM" id="SSF49899">
    <property type="entry name" value="Concanavalin A-like lectins/glucanases"/>
    <property type="match status" value="1"/>
</dbReference>
<protein>
    <submittedName>
        <fullName evidence="4">T9SS type A sorting domain-containing protein</fullName>
    </submittedName>
</protein>
<gene>
    <name evidence="4" type="ORF">FDT66_07445</name>
</gene>
<evidence type="ECO:0000256" key="2">
    <source>
        <dbReference type="SAM" id="SignalP"/>
    </source>
</evidence>
<dbReference type="GO" id="GO:0005975">
    <property type="term" value="P:carbohydrate metabolic process"/>
    <property type="evidence" value="ECO:0007669"/>
    <property type="project" value="UniProtKB-ARBA"/>
</dbReference>
<dbReference type="InterPro" id="IPR013320">
    <property type="entry name" value="ConA-like_dom_sf"/>
</dbReference>
<reference evidence="4 5" key="1">
    <citation type="submission" date="2019-05" db="EMBL/GenBank/DDBJ databases">
        <title>Polaribacter aestuariivivens sp. nov., isolated from a tidal flat.</title>
        <authorList>
            <person name="Yoon J.-H."/>
        </authorList>
    </citation>
    <scope>NUCLEOTIDE SEQUENCE [LARGE SCALE GENOMIC DNA]</scope>
    <source>
        <strain evidence="4 5">DBTF-3</strain>
    </source>
</reference>
<keyword evidence="5" id="KW-1185">Reference proteome</keyword>
<dbReference type="InterPro" id="IPR026444">
    <property type="entry name" value="Secre_tail"/>
</dbReference>
<dbReference type="NCBIfam" id="TIGR04183">
    <property type="entry name" value="Por_Secre_tail"/>
    <property type="match status" value="1"/>
</dbReference>
<dbReference type="Gene3D" id="2.60.120.200">
    <property type="match status" value="1"/>
</dbReference>
<dbReference type="Pfam" id="PF18962">
    <property type="entry name" value="Por_Secre_tail"/>
    <property type="match status" value="1"/>
</dbReference>
<feature type="domain" description="Secretion system C-terminal sorting" evidence="3">
    <location>
        <begin position="258"/>
        <end position="329"/>
    </location>
</feature>
<dbReference type="RefSeq" id="WP_138535540.1">
    <property type="nucleotide sequence ID" value="NZ_VANR01000003.1"/>
</dbReference>
<dbReference type="Pfam" id="PF13385">
    <property type="entry name" value="Laminin_G_3"/>
    <property type="match status" value="1"/>
</dbReference>
<name>A0A5S3N5M5_9FLAO</name>
<feature type="chain" id="PRO_5024320479" evidence="2">
    <location>
        <begin position="21"/>
        <end position="331"/>
    </location>
</feature>
<evidence type="ECO:0000313" key="4">
    <source>
        <dbReference type="EMBL" id="TMM30590.1"/>
    </source>
</evidence>
<sequence>MKKITLLAVVLLILPFFMNAQVHFTFDSSQDVMGDIVITAEGTNTQTFTLTEWSNANNTESSVMSSSIVTDYERGSVLELANRYEYAAASSLPTTGDWTMSYWFKLNEVTSYQSYKTVLRSPSECHVVDIINVSWNAGKSALYLNKISGLTNDQGDAFVPGEWVHLVFAFDESENEITSYRNGVFLETQNYGNTYPFAFQNYNAWVIGADFGNTPPSRYDDYMIHDGILDQAAVTSLYNSQAVLSVDDNVALESEISLYPNPAQNMFKIEVVGNLKISDVTVYNAIGQKKSLRASESNKNEYDVSNLASGLYMVKISDENGNITTKRLIKN</sequence>
<proteinExistence type="predicted"/>
<evidence type="ECO:0000259" key="3">
    <source>
        <dbReference type="Pfam" id="PF18962"/>
    </source>
</evidence>
<comment type="caution">
    <text evidence="4">The sequence shown here is derived from an EMBL/GenBank/DDBJ whole genome shotgun (WGS) entry which is preliminary data.</text>
</comment>
<dbReference type="OrthoDB" id="1377350at2"/>
<dbReference type="EMBL" id="VANR01000003">
    <property type="protein sequence ID" value="TMM30590.1"/>
    <property type="molecule type" value="Genomic_DNA"/>
</dbReference>
<keyword evidence="1 2" id="KW-0732">Signal</keyword>